<proteinExistence type="inferred from homology"/>
<comment type="similarity">
    <text evidence="1">Belongs to the dynein light chain Tctex-type family.</text>
</comment>
<dbReference type="GO" id="GO:0005737">
    <property type="term" value="C:cytoplasm"/>
    <property type="evidence" value="ECO:0007669"/>
    <property type="project" value="TreeGrafter"/>
</dbReference>
<dbReference type="EMBL" id="JAHKSW010000007">
    <property type="protein sequence ID" value="KAG7329822.1"/>
    <property type="molecule type" value="Genomic_DNA"/>
</dbReference>
<dbReference type="GO" id="GO:0007018">
    <property type="term" value="P:microtubule-based movement"/>
    <property type="evidence" value="ECO:0007669"/>
    <property type="project" value="TreeGrafter"/>
</dbReference>
<gene>
    <name evidence="2" type="ORF">KOW79_006044</name>
</gene>
<dbReference type="GO" id="GO:0045505">
    <property type="term" value="F:dynein intermediate chain binding"/>
    <property type="evidence" value="ECO:0007669"/>
    <property type="project" value="TreeGrafter"/>
</dbReference>
<dbReference type="Proteomes" id="UP000824219">
    <property type="component" value="Linkage Group LG07"/>
</dbReference>
<dbReference type="PANTHER" id="PTHR21255">
    <property type="entry name" value="T-COMPLEX-ASSOCIATED-TESTIS-EXPRESSED 1/ DYNEIN LIGHT CHAIN"/>
    <property type="match status" value="1"/>
</dbReference>
<dbReference type="Gene3D" id="3.30.1140.40">
    <property type="entry name" value="Tctex-1"/>
    <property type="match status" value="1"/>
</dbReference>
<keyword evidence="3" id="KW-1185">Reference proteome</keyword>
<dbReference type="CDD" id="cd21458">
    <property type="entry name" value="DLC-like_TCTEX1D1"/>
    <property type="match status" value="1"/>
</dbReference>
<dbReference type="OrthoDB" id="10248487at2759"/>
<evidence type="ECO:0000313" key="2">
    <source>
        <dbReference type="EMBL" id="KAG7329822.1"/>
    </source>
</evidence>
<organism evidence="2 3">
    <name type="scientific">Hemibagrus wyckioides</name>
    <dbReference type="NCBI Taxonomy" id="337641"/>
    <lineage>
        <taxon>Eukaryota</taxon>
        <taxon>Metazoa</taxon>
        <taxon>Chordata</taxon>
        <taxon>Craniata</taxon>
        <taxon>Vertebrata</taxon>
        <taxon>Euteleostomi</taxon>
        <taxon>Actinopterygii</taxon>
        <taxon>Neopterygii</taxon>
        <taxon>Teleostei</taxon>
        <taxon>Ostariophysi</taxon>
        <taxon>Siluriformes</taxon>
        <taxon>Bagridae</taxon>
        <taxon>Hemibagrus</taxon>
    </lineage>
</organism>
<comment type="caution">
    <text evidence="2">The sequence shown here is derived from an EMBL/GenBank/DDBJ whole genome shotgun (WGS) entry which is preliminary data.</text>
</comment>
<evidence type="ECO:0000313" key="3">
    <source>
        <dbReference type="Proteomes" id="UP000824219"/>
    </source>
</evidence>
<reference evidence="2 3" key="1">
    <citation type="submission" date="2021-06" db="EMBL/GenBank/DDBJ databases">
        <title>Chromosome-level genome assembly of the red-tail catfish (Hemibagrus wyckioides).</title>
        <authorList>
            <person name="Shao F."/>
        </authorList>
    </citation>
    <scope>NUCLEOTIDE SEQUENCE [LARGE SCALE GENOMIC DNA]</scope>
    <source>
        <strain evidence="2">EC202008001</strain>
        <tissue evidence="2">Blood</tissue>
    </source>
</reference>
<protein>
    <recommendedName>
        <fullName evidence="4">Tctex1 domain-containing protein 1</fullName>
    </recommendedName>
</protein>
<name>A0A9D3NZK6_9TELE</name>
<accession>A0A9D3NZK6</accession>
<dbReference type="Pfam" id="PF03645">
    <property type="entry name" value="Tctex-1"/>
    <property type="match status" value="1"/>
</dbReference>
<sequence>MRKQHRRFHDNTALQTTRAQCPVCSTVPKRVIMSDVAKEKAIRLLKKRESMSSLGSQDVRARREELTVKTKDSISSVSYMDEAGHHDDNPRHAVQMENTYQLGPSKRFPVHAVREILKDVLSSYLQEEKYEPELCRQMTKTISEVVKARVKDLMIPRYKIIVMISIGQLAEQNMRMASRCLWDAATDTFSSYAFKNSSLFAVANVYAVYFE</sequence>
<dbReference type="GO" id="GO:0005868">
    <property type="term" value="C:cytoplasmic dynein complex"/>
    <property type="evidence" value="ECO:0007669"/>
    <property type="project" value="TreeGrafter"/>
</dbReference>
<dbReference type="InterPro" id="IPR005334">
    <property type="entry name" value="Tctex-1-like"/>
</dbReference>
<dbReference type="AlphaFoldDB" id="A0A9D3NZK6"/>
<dbReference type="PANTHER" id="PTHR21255:SF64">
    <property type="entry name" value="DYNEIN LIGHT CHAIN TCTEX-TYPE 5"/>
    <property type="match status" value="1"/>
</dbReference>
<evidence type="ECO:0008006" key="4">
    <source>
        <dbReference type="Google" id="ProtNLM"/>
    </source>
</evidence>
<dbReference type="InterPro" id="IPR038586">
    <property type="entry name" value="Tctex-1-like_sf"/>
</dbReference>
<evidence type="ECO:0000256" key="1">
    <source>
        <dbReference type="ARBA" id="ARBA00005361"/>
    </source>
</evidence>
<dbReference type="FunFam" id="3.30.1140.40:FF:000003">
    <property type="entry name" value="tctex1 domain-containing protein 2"/>
    <property type="match status" value="1"/>
</dbReference>